<sequence>MSLPILRGFTLIVNDDMNLAIQIESMQLPGLEEITEDYQPGGSDLQIQIAGLGVKPLEAPFKLKGHMPSVAGLFGGAPGIRHTFTGKKFIVDELDGSEHEHAIDITGRLISVAEEEMGGGKATGYDHKIGSIIQYSYMADGKVLHRFNFTQGGWAVRNGVAVNEGRRRVLFG</sequence>
<dbReference type="OrthoDB" id="7834326at2"/>
<evidence type="ECO:0000313" key="1">
    <source>
        <dbReference type="EMBL" id="SOC27363.1"/>
    </source>
</evidence>
<dbReference type="AlphaFoldDB" id="A0A285TTS9"/>
<dbReference type="Pfam" id="PF04985">
    <property type="entry name" value="Phage_tube"/>
    <property type="match status" value="1"/>
</dbReference>
<dbReference type="Proteomes" id="UP000219331">
    <property type="component" value="Unassembled WGS sequence"/>
</dbReference>
<protein>
    <recommendedName>
        <fullName evidence="3">Phage tail tube protein FII</fullName>
    </recommendedName>
</protein>
<proteinExistence type="predicted"/>
<reference evidence="1 2" key="1">
    <citation type="submission" date="2017-08" db="EMBL/GenBank/DDBJ databases">
        <authorList>
            <person name="de Groot N.N."/>
        </authorList>
    </citation>
    <scope>NUCLEOTIDE SEQUENCE [LARGE SCALE GENOMIC DNA]</scope>
    <source>
        <strain evidence="1 2">USBA 352</strain>
    </source>
</reference>
<dbReference type="RefSeq" id="WP_097176662.1">
    <property type="nucleotide sequence ID" value="NZ_OBML01000018.1"/>
</dbReference>
<gene>
    <name evidence="1" type="ORF">SAMN05421512_1185</name>
</gene>
<dbReference type="InterPro" id="IPR006498">
    <property type="entry name" value="Tail_tube"/>
</dbReference>
<dbReference type="EMBL" id="OBML01000018">
    <property type="protein sequence ID" value="SOC27363.1"/>
    <property type="molecule type" value="Genomic_DNA"/>
</dbReference>
<evidence type="ECO:0000313" key="2">
    <source>
        <dbReference type="Proteomes" id="UP000219331"/>
    </source>
</evidence>
<evidence type="ECO:0008006" key="3">
    <source>
        <dbReference type="Google" id="ProtNLM"/>
    </source>
</evidence>
<keyword evidence="2" id="KW-1185">Reference proteome</keyword>
<name>A0A285TTS9_9HYPH</name>
<organism evidence="1 2">
    <name type="scientific">Stappia indica</name>
    <dbReference type="NCBI Taxonomy" id="538381"/>
    <lineage>
        <taxon>Bacteria</taxon>
        <taxon>Pseudomonadati</taxon>
        <taxon>Pseudomonadota</taxon>
        <taxon>Alphaproteobacteria</taxon>
        <taxon>Hyphomicrobiales</taxon>
        <taxon>Stappiaceae</taxon>
        <taxon>Stappia</taxon>
    </lineage>
</organism>
<accession>A0A285TTS9</accession>